<dbReference type="GO" id="GO:0006644">
    <property type="term" value="P:phospholipid metabolic process"/>
    <property type="evidence" value="ECO:0007669"/>
    <property type="project" value="TreeGrafter"/>
</dbReference>
<dbReference type="Pfam" id="PF16387">
    <property type="entry name" value="DUF4996"/>
    <property type="match status" value="1"/>
</dbReference>
<comment type="caution">
    <text evidence="2">The sequence shown here is derived from an EMBL/GenBank/DDBJ whole genome shotgun (WGS) entry which is preliminary data.</text>
</comment>
<dbReference type="Proteomes" id="UP000619078">
    <property type="component" value="Unassembled WGS sequence"/>
</dbReference>
<dbReference type="GO" id="GO:0008889">
    <property type="term" value="F:glycerophosphodiester phosphodiesterase activity"/>
    <property type="evidence" value="ECO:0007669"/>
    <property type="project" value="TreeGrafter"/>
</dbReference>
<dbReference type="RefSeq" id="WP_191159703.1">
    <property type="nucleotide sequence ID" value="NZ_JACWMX010000001.1"/>
</dbReference>
<dbReference type="CDD" id="cd08566">
    <property type="entry name" value="GDPD_AtGDE_like"/>
    <property type="match status" value="1"/>
</dbReference>
<dbReference type="AlphaFoldDB" id="A0A926NPN9"/>
<organism evidence="2 3">
    <name type="scientific">Mucilaginibacter glaciei</name>
    <dbReference type="NCBI Taxonomy" id="2772109"/>
    <lineage>
        <taxon>Bacteria</taxon>
        <taxon>Pseudomonadati</taxon>
        <taxon>Bacteroidota</taxon>
        <taxon>Sphingobacteriia</taxon>
        <taxon>Sphingobacteriales</taxon>
        <taxon>Sphingobacteriaceae</taxon>
        <taxon>Mucilaginibacter</taxon>
    </lineage>
</organism>
<evidence type="ECO:0000313" key="2">
    <source>
        <dbReference type="EMBL" id="MBD1391605.1"/>
    </source>
</evidence>
<dbReference type="InterPro" id="IPR030395">
    <property type="entry name" value="GP_PDE_dom"/>
</dbReference>
<dbReference type="SUPFAM" id="SSF51695">
    <property type="entry name" value="PLC-like phosphodiesterases"/>
    <property type="match status" value="1"/>
</dbReference>
<evidence type="ECO:0000259" key="1">
    <source>
        <dbReference type="PROSITE" id="PS51704"/>
    </source>
</evidence>
<dbReference type="Pfam" id="PF03009">
    <property type="entry name" value="GDPD"/>
    <property type="match status" value="1"/>
</dbReference>
<feature type="domain" description="GP-PDE" evidence="1">
    <location>
        <begin position="23"/>
        <end position="278"/>
    </location>
</feature>
<dbReference type="GO" id="GO:0070291">
    <property type="term" value="P:N-acylethanolamine metabolic process"/>
    <property type="evidence" value="ECO:0007669"/>
    <property type="project" value="TreeGrafter"/>
</dbReference>
<dbReference type="PANTHER" id="PTHR46320:SF1">
    <property type="entry name" value="GLYCEROPHOSPHODIESTER PHOSPHODIESTERASE 1"/>
    <property type="match status" value="1"/>
</dbReference>
<dbReference type="GO" id="GO:0006580">
    <property type="term" value="P:ethanolamine metabolic process"/>
    <property type="evidence" value="ECO:0007669"/>
    <property type="project" value="TreeGrafter"/>
</dbReference>
<dbReference type="InterPro" id="IPR032160">
    <property type="entry name" value="DUF4996"/>
</dbReference>
<accession>A0A926NPN9</accession>
<reference evidence="2" key="1">
    <citation type="submission" date="2020-09" db="EMBL/GenBank/DDBJ databases">
        <title>Novel species of Mucilaginibacter isolated from a glacier on the Tibetan Plateau.</title>
        <authorList>
            <person name="Liu Q."/>
            <person name="Xin Y.-H."/>
        </authorList>
    </citation>
    <scope>NUCLEOTIDE SEQUENCE</scope>
    <source>
        <strain evidence="2">ZB1P21</strain>
    </source>
</reference>
<dbReference type="PROSITE" id="PS51704">
    <property type="entry name" value="GP_PDE"/>
    <property type="match status" value="1"/>
</dbReference>
<name>A0A926NPN9_9SPHI</name>
<dbReference type="InterPro" id="IPR017946">
    <property type="entry name" value="PLC-like_Pdiesterase_TIM-brl"/>
</dbReference>
<gene>
    <name evidence="2" type="ORF">IDJ76_00710</name>
</gene>
<protein>
    <submittedName>
        <fullName evidence="2">Glycerophosphodiester phosphodiesterase family protein</fullName>
    </submittedName>
</protein>
<dbReference type="GO" id="GO:0005886">
    <property type="term" value="C:plasma membrane"/>
    <property type="evidence" value="ECO:0007669"/>
    <property type="project" value="TreeGrafter"/>
</dbReference>
<evidence type="ECO:0000313" key="3">
    <source>
        <dbReference type="Proteomes" id="UP000619078"/>
    </source>
</evidence>
<keyword evidence="3" id="KW-1185">Reference proteome</keyword>
<dbReference type="PANTHER" id="PTHR46320">
    <property type="entry name" value="GLYCEROPHOSPHODIESTER PHOSPHODIESTERASE 1"/>
    <property type="match status" value="1"/>
</dbReference>
<sequence length="285" mass="32622">MKKLIVYLWPLLLALGVHGQTKVMVAAHRGDWRNAPENSLRAFEYAAAMGVDIVELDLNKTKDGEIVIMHDQTIDRTTNGKGKPADFTLEEIKKFGLKNGLGRVTRNPIPTLKEVMLALKGKPVMVNLDKSYPYYEEAFAILKQTGTLKQAIFKAEVTYTQLKDKYPRLIDSIIYMPIINLDKPEARQIIGEYQQHMQPFAFEMNFKSDTSFLFKDPKLITSKGSKIWLNSLWASLNNGHDDDLAVEENNTKDSWEWLINHGAGVLQTDRPKELLLYLKKRMLRP</sequence>
<proteinExistence type="predicted"/>
<dbReference type="EMBL" id="JACWMX010000001">
    <property type="protein sequence ID" value="MBD1391605.1"/>
    <property type="molecule type" value="Genomic_DNA"/>
</dbReference>
<dbReference type="Gene3D" id="3.20.20.190">
    <property type="entry name" value="Phosphatidylinositol (PI) phosphodiesterase"/>
    <property type="match status" value="1"/>
</dbReference>